<evidence type="ECO:0008006" key="2">
    <source>
        <dbReference type="Google" id="ProtNLM"/>
    </source>
</evidence>
<protein>
    <recommendedName>
        <fullName evidence="2">Peptidase C39-like domain-containing protein</fullName>
    </recommendedName>
</protein>
<dbReference type="EMBL" id="FLUN01000001">
    <property type="protein sequence ID" value="SBW11497.1"/>
    <property type="molecule type" value="Genomic_DNA"/>
</dbReference>
<gene>
    <name evidence="1" type="ORF">KL86CLO1_13294</name>
</gene>
<proteinExistence type="predicted"/>
<dbReference type="AlphaFoldDB" id="A0A212KIL0"/>
<sequence length="214" mass="23572">MEHILVPQQNWLEIADENGGLHYGADQEWFSVLWRRKAGCGPTTAAEQMAYLAHTRVGMGPLCPLPVLERKPFAAYMDAVWEHVTPGFHGLNTIEKYSDGVRAFARARNVKVHLRELAVPKDADKRVPLADCVAFLRAGLEGGCPVAFLNLDNGQVENLDYWHWVLITGLILDGDKIAAVVADGGKQVEIDLGLWYATTTDRGGFVYLPSEGTA</sequence>
<organism evidence="1">
    <name type="scientific">uncultured Eubacteriales bacterium</name>
    <dbReference type="NCBI Taxonomy" id="172733"/>
    <lineage>
        <taxon>Bacteria</taxon>
        <taxon>Bacillati</taxon>
        <taxon>Bacillota</taxon>
        <taxon>Clostridia</taxon>
        <taxon>Eubacteriales</taxon>
        <taxon>environmental samples</taxon>
    </lineage>
</organism>
<reference evidence="1" key="1">
    <citation type="submission" date="2016-04" db="EMBL/GenBank/DDBJ databases">
        <authorList>
            <person name="Evans L.H."/>
            <person name="Alamgir A."/>
            <person name="Owens N."/>
            <person name="Weber N.D."/>
            <person name="Virtaneva K."/>
            <person name="Barbian K."/>
            <person name="Babar A."/>
            <person name="Rosenke K."/>
        </authorList>
    </citation>
    <scope>NUCLEOTIDE SEQUENCE</scope>
    <source>
        <strain evidence="1">86</strain>
    </source>
</reference>
<name>A0A212KIL0_9FIRM</name>
<evidence type="ECO:0000313" key="1">
    <source>
        <dbReference type="EMBL" id="SBW11497.1"/>
    </source>
</evidence>
<accession>A0A212KIL0</accession>